<dbReference type="AlphaFoldDB" id="A0A396I1A4"/>
<evidence type="ECO:0000259" key="2">
    <source>
        <dbReference type="Pfam" id="PF10536"/>
    </source>
</evidence>
<proteinExistence type="predicted"/>
<keyword evidence="1" id="KW-0175">Coiled coil</keyword>
<name>A0A396I1A4_MEDTR</name>
<feature type="coiled-coil region" evidence="1">
    <location>
        <begin position="509"/>
        <end position="560"/>
    </location>
</feature>
<reference evidence="3" key="1">
    <citation type="journal article" date="2018" name="Nat. Plants">
        <title>Whole-genome landscape of Medicago truncatula symbiotic genes.</title>
        <authorList>
            <person name="Pecrix Y."/>
            <person name="Gamas P."/>
            <person name="Carrere S."/>
        </authorList>
    </citation>
    <scope>NUCLEOTIDE SEQUENCE</scope>
    <source>
        <tissue evidence="3">Leaves</tissue>
    </source>
</reference>
<feature type="domain" description="Aminotransferase-like plant mobile" evidence="2">
    <location>
        <begin position="52"/>
        <end position="277"/>
    </location>
</feature>
<comment type="caution">
    <text evidence="3">The sequence shown here is derived from an EMBL/GenBank/DDBJ whole genome shotgun (WGS) entry which is preliminary data.</text>
</comment>
<dbReference type="GO" id="GO:0016787">
    <property type="term" value="F:hydrolase activity"/>
    <property type="evidence" value="ECO:0007669"/>
    <property type="project" value="UniProtKB-KW"/>
</dbReference>
<dbReference type="GO" id="GO:0010073">
    <property type="term" value="P:meristem maintenance"/>
    <property type="evidence" value="ECO:0007669"/>
    <property type="project" value="InterPro"/>
</dbReference>
<evidence type="ECO:0000256" key="1">
    <source>
        <dbReference type="SAM" id="Coils"/>
    </source>
</evidence>
<sequence>MRKSIRISSIGLAQATEPPAVKNFSTRFSLTPFAKRVQSLTDEQRSAISRTGFGSLLLIPNHTLNKVFLTEVMEAWNSERHAFEIGSGEIGFSLLDVALILGIPVVGHRVELAEEQLFSELEEEYGASRAKRKVAMTSLEARLDSIGEDVSDDFVRSFLLFTIGTFLSSIDGKVDSRYLSFLGNLDDVSGFAWGAAVIEDLCQWLDKRKDNNVQYVGGCLIFLQTWSYEHFDIARPNLQDQDMTFPRVCRWDHSKSHPRQRGTSRFKDLHDDQIIWKLQPTSGELQLDIVKKAMGLLGGNEDKRDDSYSASTSSNVSDVDVEIQQSISSKIDREDEGSFENEVVEDTPTRLSTCDEEYIEKKINIENLIVEDTPSNSSIDGEVGREEELQVEKLVIEDSFTNLSIDEERGREEEMNAGNLITEDSFTNLSIDEEGGREEEMNEGNLITEDSFTNLSISKKGGREEGLNAENHIMKPENLIIGDKVGREPELVAETLIVDDTPPTFSSDYDDLRKENTELKVKISQQMEEIEVLRRENLSYTQLKKENDELKKELDICKRNLSCFADRIERDLMDLQTDAIE</sequence>
<dbReference type="Pfam" id="PF10536">
    <property type="entry name" value="PMD"/>
    <property type="match status" value="1"/>
</dbReference>
<dbReference type="PANTHER" id="PTHR46033:SF8">
    <property type="entry name" value="PROTEIN MAINTENANCE OF MERISTEMS-LIKE"/>
    <property type="match status" value="1"/>
</dbReference>
<dbReference type="PANTHER" id="PTHR46033">
    <property type="entry name" value="PROTEIN MAIN-LIKE 2"/>
    <property type="match status" value="1"/>
</dbReference>
<dbReference type="InterPro" id="IPR019557">
    <property type="entry name" value="AminoTfrase-like_pln_mobile"/>
</dbReference>
<evidence type="ECO:0000313" key="3">
    <source>
        <dbReference type="EMBL" id="RHN59400.1"/>
    </source>
</evidence>
<organism evidence="3">
    <name type="scientific">Medicago truncatula</name>
    <name type="common">Barrel medic</name>
    <name type="synonym">Medicago tribuloides</name>
    <dbReference type="NCBI Taxonomy" id="3880"/>
    <lineage>
        <taxon>Eukaryota</taxon>
        <taxon>Viridiplantae</taxon>
        <taxon>Streptophyta</taxon>
        <taxon>Embryophyta</taxon>
        <taxon>Tracheophyta</taxon>
        <taxon>Spermatophyta</taxon>
        <taxon>Magnoliopsida</taxon>
        <taxon>eudicotyledons</taxon>
        <taxon>Gunneridae</taxon>
        <taxon>Pentapetalae</taxon>
        <taxon>rosids</taxon>
        <taxon>fabids</taxon>
        <taxon>Fabales</taxon>
        <taxon>Fabaceae</taxon>
        <taxon>Papilionoideae</taxon>
        <taxon>50 kb inversion clade</taxon>
        <taxon>NPAAA clade</taxon>
        <taxon>Hologalegina</taxon>
        <taxon>IRL clade</taxon>
        <taxon>Trifolieae</taxon>
        <taxon>Medicago</taxon>
    </lineage>
</organism>
<gene>
    <name evidence="3" type="ORF">MtrunA17_Chr4g0012881</name>
</gene>
<dbReference type="InterPro" id="IPR044824">
    <property type="entry name" value="MAIN-like"/>
</dbReference>
<protein>
    <recommendedName>
        <fullName evidence="2">Aminotransferase-like plant mobile domain-containing protein</fullName>
    </recommendedName>
</protein>
<dbReference type="OrthoDB" id="684301at2759"/>
<dbReference type="Proteomes" id="UP000265566">
    <property type="component" value="Chromosome 4"/>
</dbReference>
<dbReference type="Gramene" id="rna21426">
    <property type="protein sequence ID" value="RHN59400.1"/>
    <property type="gene ID" value="gene21426"/>
</dbReference>
<keyword evidence="3" id="KW-0378">Hydrolase</keyword>
<dbReference type="EMBL" id="PSQE01000004">
    <property type="protein sequence ID" value="RHN59400.1"/>
    <property type="molecule type" value="Genomic_DNA"/>
</dbReference>
<accession>A0A396I1A4</accession>